<dbReference type="Proteomes" id="UP001154078">
    <property type="component" value="Chromosome 8"/>
</dbReference>
<dbReference type="GO" id="GO:0016485">
    <property type="term" value="P:protein processing"/>
    <property type="evidence" value="ECO:0007669"/>
    <property type="project" value="TreeGrafter"/>
</dbReference>
<dbReference type="InterPro" id="IPR000718">
    <property type="entry name" value="Peptidase_M13"/>
</dbReference>
<keyword evidence="3" id="KW-1133">Transmembrane helix</keyword>
<name>A0A9P0FLR8_BRAAE</name>
<dbReference type="Pfam" id="PF05649">
    <property type="entry name" value="Peptidase_M13_N"/>
    <property type="match status" value="1"/>
</dbReference>
<sequence>MTVLGTMQTLLCDWNTVRERFKKHYPVICSFLILLIILCVTLGLLCGKDGADSVCLSKECVDTASRIINAMDRSANPCEDFYQYSCGNWILEHPIPKQLSRYDRNVDLTEKVFKELRKILEEEKWDGIQIPESVKKAKVLYQACLDTDALDKIGLSPIYKALKLAGLPKIPPDNQTTVNFDWMRTIVEAKRKIGLNLLVNTFISEDFRNSSVNKITVSKGKCFCGRVLQRNSCKLIFCLNFSIICLMKDF</sequence>
<comment type="subcellular location">
    <subcellularLocation>
        <location evidence="1">Cell membrane</location>
        <topology evidence="1">Single-pass type II membrane protein</topology>
    </subcellularLocation>
</comment>
<protein>
    <recommendedName>
        <fullName evidence="4">Peptidase M13 N-terminal domain-containing protein</fullName>
    </recommendedName>
</protein>
<keyword evidence="6" id="KW-1185">Reference proteome</keyword>
<dbReference type="InterPro" id="IPR008753">
    <property type="entry name" value="Peptidase_M13_N"/>
</dbReference>
<dbReference type="SUPFAM" id="SSF55486">
    <property type="entry name" value="Metalloproteases ('zincins'), catalytic domain"/>
    <property type="match status" value="1"/>
</dbReference>
<dbReference type="PANTHER" id="PTHR11733">
    <property type="entry name" value="ZINC METALLOPROTEASE FAMILY M13 NEPRILYSIN-RELATED"/>
    <property type="match status" value="1"/>
</dbReference>
<evidence type="ECO:0000256" key="2">
    <source>
        <dbReference type="ARBA" id="ARBA00007357"/>
    </source>
</evidence>
<evidence type="ECO:0000313" key="6">
    <source>
        <dbReference type="Proteomes" id="UP001154078"/>
    </source>
</evidence>
<keyword evidence="3" id="KW-0472">Membrane</keyword>
<dbReference type="PANTHER" id="PTHR11733:SF133">
    <property type="entry name" value="PHOSPHATE-REGULATING NEUTRAL ENDOPEPTIDASE PHEX"/>
    <property type="match status" value="1"/>
</dbReference>
<keyword evidence="3" id="KW-0812">Transmembrane</keyword>
<organism evidence="5 6">
    <name type="scientific">Brassicogethes aeneus</name>
    <name type="common">Rape pollen beetle</name>
    <name type="synonym">Meligethes aeneus</name>
    <dbReference type="NCBI Taxonomy" id="1431903"/>
    <lineage>
        <taxon>Eukaryota</taxon>
        <taxon>Metazoa</taxon>
        <taxon>Ecdysozoa</taxon>
        <taxon>Arthropoda</taxon>
        <taxon>Hexapoda</taxon>
        <taxon>Insecta</taxon>
        <taxon>Pterygota</taxon>
        <taxon>Neoptera</taxon>
        <taxon>Endopterygota</taxon>
        <taxon>Coleoptera</taxon>
        <taxon>Polyphaga</taxon>
        <taxon>Cucujiformia</taxon>
        <taxon>Nitidulidae</taxon>
        <taxon>Meligethinae</taxon>
        <taxon>Brassicogethes</taxon>
    </lineage>
</organism>
<dbReference type="EMBL" id="OV121139">
    <property type="protein sequence ID" value="CAH0562481.1"/>
    <property type="molecule type" value="Genomic_DNA"/>
</dbReference>
<dbReference type="Gene3D" id="3.40.390.10">
    <property type="entry name" value="Collagenase (Catalytic Domain)"/>
    <property type="match status" value="1"/>
</dbReference>
<dbReference type="PROSITE" id="PS51885">
    <property type="entry name" value="NEPRILYSIN"/>
    <property type="match status" value="1"/>
</dbReference>
<dbReference type="GO" id="GO:0005886">
    <property type="term" value="C:plasma membrane"/>
    <property type="evidence" value="ECO:0007669"/>
    <property type="project" value="UniProtKB-SubCell"/>
</dbReference>
<gene>
    <name evidence="5" type="ORF">MELIAE_LOCUS11584</name>
</gene>
<proteinExistence type="inferred from homology"/>
<feature type="transmembrane region" description="Helical" evidence="3">
    <location>
        <begin position="25"/>
        <end position="45"/>
    </location>
</feature>
<dbReference type="InterPro" id="IPR042089">
    <property type="entry name" value="Peptidase_M13_dom_2"/>
</dbReference>
<comment type="similarity">
    <text evidence="2">Belongs to the peptidase M13 family.</text>
</comment>
<dbReference type="Gene3D" id="1.10.1380.10">
    <property type="entry name" value="Neutral endopeptidase , domain2"/>
    <property type="match status" value="1"/>
</dbReference>
<reference evidence="5" key="1">
    <citation type="submission" date="2021-12" db="EMBL/GenBank/DDBJ databases">
        <authorList>
            <person name="King R."/>
        </authorList>
    </citation>
    <scope>NUCLEOTIDE SEQUENCE</scope>
</reference>
<feature type="domain" description="Peptidase M13 N-terminal" evidence="4">
    <location>
        <begin position="77"/>
        <end position="220"/>
    </location>
</feature>
<dbReference type="GO" id="GO:0004222">
    <property type="term" value="F:metalloendopeptidase activity"/>
    <property type="evidence" value="ECO:0007669"/>
    <property type="project" value="InterPro"/>
</dbReference>
<evidence type="ECO:0000313" key="5">
    <source>
        <dbReference type="EMBL" id="CAH0562481.1"/>
    </source>
</evidence>
<dbReference type="AlphaFoldDB" id="A0A9P0FLR8"/>
<dbReference type="InterPro" id="IPR024079">
    <property type="entry name" value="MetalloPept_cat_dom_sf"/>
</dbReference>
<evidence type="ECO:0000256" key="3">
    <source>
        <dbReference type="SAM" id="Phobius"/>
    </source>
</evidence>
<evidence type="ECO:0000259" key="4">
    <source>
        <dbReference type="Pfam" id="PF05649"/>
    </source>
</evidence>
<accession>A0A9P0FLR8</accession>
<dbReference type="OrthoDB" id="6475849at2759"/>
<evidence type="ECO:0000256" key="1">
    <source>
        <dbReference type="ARBA" id="ARBA00004401"/>
    </source>
</evidence>